<dbReference type="InterPro" id="IPR016454">
    <property type="entry name" value="Cysteine_dSase"/>
</dbReference>
<keyword evidence="13" id="KW-0963">Cytoplasm</keyword>
<dbReference type="SUPFAM" id="SSF53383">
    <property type="entry name" value="PLP-dependent transferases"/>
    <property type="match status" value="1"/>
</dbReference>
<dbReference type="GO" id="GO:0044571">
    <property type="term" value="P:[2Fe-2S] cluster assembly"/>
    <property type="evidence" value="ECO:0007669"/>
    <property type="project" value="UniProtKB-UniRule"/>
</dbReference>
<comment type="pathway">
    <text evidence="2 13">Cofactor biosynthesis; iron-sulfur cluster biosynthesis.</text>
</comment>
<keyword evidence="6 13" id="KW-0001">2Fe-2S</keyword>
<feature type="modified residue" description="N6-(pyridoxal phosphate)lysine" evidence="13">
    <location>
        <position position="209"/>
    </location>
</feature>
<dbReference type="GO" id="GO:0051537">
    <property type="term" value="F:2 iron, 2 sulfur cluster binding"/>
    <property type="evidence" value="ECO:0007669"/>
    <property type="project" value="UniProtKB-UniRule"/>
</dbReference>
<keyword evidence="7 13" id="KW-0479">Metal-binding</keyword>
<dbReference type="UniPathway" id="UPA00266"/>
<dbReference type="GO" id="GO:1990221">
    <property type="term" value="C:L-cysteine desulfurase complex"/>
    <property type="evidence" value="ECO:0007669"/>
    <property type="project" value="UniProtKB-ARBA"/>
</dbReference>
<dbReference type="InterPro" id="IPR000192">
    <property type="entry name" value="Aminotrans_V_dom"/>
</dbReference>
<keyword evidence="9 13" id="KW-0408">Iron</keyword>
<evidence type="ECO:0000256" key="13">
    <source>
        <dbReference type="HAMAP-Rule" id="MF_00331"/>
    </source>
</evidence>
<feature type="binding site" evidence="13">
    <location>
        <position position="186"/>
    </location>
    <ligand>
        <name>pyridoxal 5'-phosphate</name>
        <dbReference type="ChEBI" id="CHEBI:597326"/>
    </ligand>
</feature>
<dbReference type="PANTHER" id="PTHR11601">
    <property type="entry name" value="CYSTEINE DESULFURYLASE FAMILY MEMBER"/>
    <property type="match status" value="1"/>
</dbReference>
<dbReference type="OrthoDB" id="9808002at2"/>
<dbReference type="NCBIfam" id="TIGR02006">
    <property type="entry name" value="IscS"/>
    <property type="match status" value="1"/>
</dbReference>
<comment type="function">
    <text evidence="13">Master enzyme that delivers sulfur to a number of partners involved in Fe-S cluster assembly, tRNA modification or cofactor biosynthesis. Catalyzes the removal of elemental sulfur atoms from cysteine to produce alanine. Functions as a sulfur delivery protein for Fe-S cluster synthesis onto IscU, an Fe-S scaffold assembly protein, as well as other S acceptor proteins.</text>
</comment>
<evidence type="ECO:0000256" key="9">
    <source>
        <dbReference type="ARBA" id="ARBA00023004"/>
    </source>
</evidence>
<dbReference type="HOGENOM" id="CLU_003433_0_2_4"/>
<organism evidence="16 17">
    <name type="scientific">Taylorella asinigenitalis (strain MCE3)</name>
    <dbReference type="NCBI Taxonomy" id="1008459"/>
    <lineage>
        <taxon>Bacteria</taxon>
        <taxon>Pseudomonadati</taxon>
        <taxon>Pseudomonadota</taxon>
        <taxon>Betaproteobacteria</taxon>
        <taxon>Burkholderiales</taxon>
        <taxon>Alcaligenaceae</taxon>
        <taxon>Taylorella</taxon>
    </lineage>
</organism>
<evidence type="ECO:0000256" key="1">
    <source>
        <dbReference type="ARBA" id="ARBA00001933"/>
    </source>
</evidence>
<evidence type="ECO:0000256" key="5">
    <source>
        <dbReference type="ARBA" id="ARBA00022679"/>
    </source>
</evidence>
<reference evidence="16 17" key="2">
    <citation type="journal article" date="2012" name="PLoS ONE">
        <title>Genomic characterization of the taylorella genus.</title>
        <authorList>
            <person name="Hebert L."/>
            <person name="Moumen B."/>
            <person name="Pons N."/>
            <person name="Duquesne F."/>
            <person name="Breuil M.F."/>
            <person name="Goux D."/>
            <person name="Batto J.M."/>
            <person name="Laugier C."/>
            <person name="Renault P."/>
            <person name="Petry S."/>
        </authorList>
    </citation>
    <scope>NUCLEOTIDE SEQUENCE [LARGE SCALE GENOMIC DNA]</scope>
    <source>
        <strain evidence="16 17">MCE3</strain>
    </source>
</reference>
<keyword evidence="10 13" id="KW-0411">Iron-sulfur</keyword>
<evidence type="ECO:0000259" key="15">
    <source>
        <dbReference type="Pfam" id="PF00266"/>
    </source>
</evidence>
<comment type="cofactor">
    <cofactor evidence="1 13 14">
        <name>pyridoxal 5'-phosphate</name>
        <dbReference type="ChEBI" id="CHEBI:597326"/>
    </cofactor>
</comment>
<evidence type="ECO:0000256" key="10">
    <source>
        <dbReference type="ARBA" id="ARBA00023014"/>
    </source>
</evidence>
<dbReference type="eggNOG" id="COG1104">
    <property type="taxonomic scope" value="Bacteria"/>
</dbReference>
<comment type="subcellular location">
    <subcellularLocation>
        <location evidence="13">Cytoplasm</location>
    </subcellularLocation>
</comment>
<dbReference type="GO" id="GO:0046872">
    <property type="term" value="F:metal ion binding"/>
    <property type="evidence" value="ECO:0007669"/>
    <property type="project" value="UniProtKB-KW"/>
</dbReference>
<comment type="subunit">
    <text evidence="13">Homodimer. Forms a heterotetramer with IscU, interacts with other sulfur acceptors.</text>
</comment>
<evidence type="ECO:0000313" key="17">
    <source>
        <dbReference type="Proteomes" id="UP000009284"/>
    </source>
</evidence>
<evidence type="ECO:0000256" key="6">
    <source>
        <dbReference type="ARBA" id="ARBA00022714"/>
    </source>
</evidence>
<proteinExistence type="inferred from homology"/>
<dbReference type="InterPro" id="IPR020578">
    <property type="entry name" value="Aminotrans_V_PyrdxlP_BS"/>
</dbReference>
<dbReference type="PANTHER" id="PTHR11601:SF34">
    <property type="entry name" value="CYSTEINE DESULFURASE"/>
    <property type="match status" value="1"/>
</dbReference>
<dbReference type="InterPro" id="IPR015421">
    <property type="entry name" value="PyrdxlP-dep_Trfase_major"/>
</dbReference>
<dbReference type="Gene3D" id="3.40.640.10">
    <property type="entry name" value="Type I PLP-dependent aspartate aminotransferase-like (Major domain)"/>
    <property type="match status" value="1"/>
</dbReference>
<evidence type="ECO:0000256" key="8">
    <source>
        <dbReference type="ARBA" id="ARBA00022898"/>
    </source>
</evidence>
<evidence type="ECO:0000256" key="12">
    <source>
        <dbReference type="ARBA" id="ARBA00072125"/>
    </source>
</evidence>
<dbReference type="EMBL" id="CP003059">
    <property type="protein sequence ID" value="AEP36450.1"/>
    <property type="molecule type" value="Genomic_DNA"/>
</dbReference>
<comment type="similarity">
    <text evidence="3 13">Belongs to the class-V pyridoxal-phosphate-dependent aminotransferase family. NifS/IscS subfamily.</text>
</comment>
<dbReference type="PROSITE" id="PS00595">
    <property type="entry name" value="AA_TRANSFER_CLASS_5"/>
    <property type="match status" value="1"/>
</dbReference>
<dbReference type="Pfam" id="PF00266">
    <property type="entry name" value="Aminotran_5"/>
    <property type="match status" value="1"/>
</dbReference>
<dbReference type="Gene3D" id="3.90.1150.10">
    <property type="entry name" value="Aspartate Aminotransferase, domain 1"/>
    <property type="match status" value="1"/>
</dbReference>
<feature type="binding site" evidence="13">
    <location>
        <begin position="206"/>
        <end position="208"/>
    </location>
    <ligand>
        <name>pyridoxal 5'-phosphate</name>
        <dbReference type="ChEBI" id="CHEBI:597326"/>
    </ligand>
</feature>
<dbReference type="InterPro" id="IPR015424">
    <property type="entry name" value="PyrdxlP-dep_Trfase"/>
</dbReference>
<name>G4QAZ0_TAYAM</name>
<dbReference type="InterPro" id="IPR015422">
    <property type="entry name" value="PyrdxlP-dep_Trfase_small"/>
</dbReference>
<dbReference type="RefSeq" id="WP_014111347.1">
    <property type="nucleotide sequence ID" value="NC_016043.1"/>
</dbReference>
<feature type="active site" description="Cysteine persulfide intermediate" evidence="13">
    <location>
        <position position="331"/>
    </location>
</feature>
<dbReference type="NCBIfam" id="NF010611">
    <property type="entry name" value="PRK14012.1"/>
    <property type="match status" value="1"/>
</dbReference>
<keyword evidence="17" id="KW-1185">Reference proteome</keyword>
<dbReference type="AlphaFoldDB" id="G4QAZ0"/>
<sequence>MSSPNLKFPIYLDNSSTTPVDPRVVDAMVPWLYEKFGNPASRTHALGWEAEEAVENARKQVAELVGADPREIIWTSGATESNNLAIKGAAHFYKDKGKHLITVKTEHKAVLDTMRELERQGYEVTYLDVQENGLIDLEQLKNSIRPDTILISVMFVNNEIGVIQPIEQIGEITREKGIIFHVDSAQAAGKVDIDLQKLKVDLMSFSAHKCYGPKGVGALYIRRKPRVRIEAQMHGGGHERGFRSGTLPTHQIVGMGEAFAIMKAEMHEEIPRIRAMRDRLLEGLSEIPDVYINGDMQSRIAHNLNISFNYVEGESLIMAIRDVAVSSGSACTSASLEPSYVLRALGRDDELAHSSIRFTLGRFNTIEEIEYTIQLVKSKIDKFREMSPLWEMVQEGIDLSTVQWTEH</sequence>
<feature type="binding site" evidence="13">
    <location>
        <position position="246"/>
    </location>
    <ligand>
        <name>pyridoxal 5'-phosphate</name>
        <dbReference type="ChEBI" id="CHEBI:597326"/>
    </ligand>
</feature>
<dbReference type="InterPro" id="IPR010240">
    <property type="entry name" value="Cys_deSase_IscS"/>
</dbReference>
<feature type="binding site" evidence="13">
    <location>
        <begin position="78"/>
        <end position="79"/>
    </location>
    <ligand>
        <name>pyridoxal 5'-phosphate</name>
        <dbReference type="ChEBI" id="CHEBI:597326"/>
    </ligand>
</feature>
<evidence type="ECO:0000256" key="3">
    <source>
        <dbReference type="ARBA" id="ARBA00006490"/>
    </source>
</evidence>
<evidence type="ECO:0000256" key="11">
    <source>
        <dbReference type="ARBA" id="ARBA00050776"/>
    </source>
</evidence>
<evidence type="ECO:0000313" key="16">
    <source>
        <dbReference type="EMBL" id="AEP36450.1"/>
    </source>
</evidence>
<evidence type="ECO:0000256" key="4">
    <source>
        <dbReference type="ARBA" id="ARBA00012239"/>
    </source>
</evidence>
<keyword evidence="5 13" id="KW-0808">Transferase</keyword>
<dbReference type="HAMAP" id="MF_00331">
    <property type="entry name" value="Cys_desulf_IscS"/>
    <property type="match status" value="1"/>
</dbReference>
<dbReference type="EC" id="2.8.1.7" evidence="4 13"/>
<feature type="domain" description="Aminotransferase class V" evidence="15">
    <location>
        <begin position="10"/>
        <end position="371"/>
    </location>
</feature>
<dbReference type="Proteomes" id="UP000009284">
    <property type="component" value="Chromosome"/>
</dbReference>
<evidence type="ECO:0000256" key="2">
    <source>
        <dbReference type="ARBA" id="ARBA00005151"/>
    </source>
</evidence>
<keyword evidence="8 13" id="KW-0663">Pyridoxal phosphate</keyword>
<dbReference type="PIRSF" id="PIRSF005572">
    <property type="entry name" value="NifS"/>
    <property type="match status" value="1"/>
</dbReference>
<comment type="catalytic activity">
    <reaction evidence="11 13">
        <text>(sulfur carrier)-H + L-cysteine = (sulfur carrier)-SH + L-alanine</text>
        <dbReference type="Rhea" id="RHEA:43892"/>
        <dbReference type="Rhea" id="RHEA-COMP:14737"/>
        <dbReference type="Rhea" id="RHEA-COMP:14739"/>
        <dbReference type="ChEBI" id="CHEBI:29917"/>
        <dbReference type="ChEBI" id="CHEBI:35235"/>
        <dbReference type="ChEBI" id="CHEBI:57972"/>
        <dbReference type="ChEBI" id="CHEBI:64428"/>
        <dbReference type="EC" id="2.8.1.7"/>
    </reaction>
</comment>
<gene>
    <name evidence="13" type="primary">iscS</name>
    <name evidence="16" type="ordered locus">TASI_0679</name>
</gene>
<dbReference type="STRING" id="1008459.TASI_0679"/>
<evidence type="ECO:0000256" key="14">
    <source>
        <dbReference type="RuleBase" id="RU004504"/>
    </source>
</evidence>
<dbReference type="FunFam" id="3.40.640.10:FF:000003">
    <property type="entry name" value="Cysteine desulfurase IscS"/>
    <property type="match status" value="1"/>
</dbReference>
<dbReference type="GO" id="GO:0031071">
    <property type="term" value="F:cysteine desulfurase activity"/>
    <property type="evidence" value="ECO:0007669"/>
    <property type="project" value="UniProtKB-UniRule"/>
</dbReference>
<reference key="1">
    <citation type="submission" date="2011-09" db="EMBL/GenBank/DDBJ databases">
        <title>Genomic characterization of the Taylorella genus.</title>
        <authorList>
            <person name="Hebert L."/>
            <person name="Moumen B."/>
            <person name="Pons N."/>
            <person name="Duquesne F."/>
            <person name="Breuil M.-F."/>
            <person name="Goux D."/>
            <person name="Batto J.-M."/>
            <person name="Renault P."/>
            <person name="Laugier C."/>
            <person name="Petry S."/>
        </authorList>
    </citation>
    <scope>NUCLEOTIDE SEQUENCE</scope>
    <source>
        <strain>MCE3</strain>
    </source>
</reference>
<feature type="binding site" description="via persulfide group" evidence="13">
    <location>
        <position position="331"/>
    </location>
    <ligand>
        <name>[2Fe-2S] cluster</name>
        <dbReference type="ChEBI" id="CHEBI:190135"/>
        <note>ligand shared with IscU</note>
    </ligand>
</feature>
<accession>G4QAZ0</accession>
<evidence type="ECO:0000256" key="7">
    <source>
        <dbReference type="ARBA" id="ARBA00022723"/>
    </source>
</evidence>
<feature type="binding site" evidence="13">
    <location>
        <position position="158"/>
    </location>
    <ligand>
        <name>pyridoxal 5'-phosphate</name>
        <dbReference type="ChEBI" id="CHEBI:597326"/>
    </ligand>
</feature>
<dbReference type="GO" id="GO:0030170">
    <property type="term" value="F:pyridoxal phosphate binding"/>
    <property type="evidence" value="ECO:0007669"/>
    <property type="project" value="UniProtKB-UniRule"/>
</dbReference>
<protein>
    <recommendedName>
        <fullName evidence="12 13">Cysteine desulfurase IscS</fullName>
        <ecNumber evidence="4 13">2.8.1.7</ecNumber>
    </recommendedName>
</protein>
<dbReference type="KEGG" id="tas:TASI_0679"/>
<dbReference type="FunFam" id="3.90.1150.10:FF:000002">
    <property type="entry name" value="Cysteine desulfurase IscS"/>
    <property type="match status" value="1"/>
</dbReference>